<name>K0T1Q0_THAOC</name>
<comment type="caution">
    <text evidence="2">The sequence shown here is derived from an EMBL/GenBank/DDBJ whole genome shotgun (WGS) entry which is preliminary data.</text>
</comment>
<organism evidence="2 3">
    <name type="scientific">Thalassiosira oceanica</name>
    <name type="common">Marine diatom</name>
    <dbReference type="NCBI Taxonomy" id="159749"/>
    <lineage>
        <taxon>Eukaryota</taxon>
        <taxon>Sar</taxon>
        <taxon>Stramenopiles</taxon>
        <taxon>Ochrophyta</taxon>
        <taxon>Bacillariophyta</taxon>
        <taxon>Coscinodiscophyceae</taxon>
        <taxon>Thalassiosirophycidae</taxon>
        <taxon>Thalassiosirales</taxon>
        <taxon>Thalassiosiraceae</taxon>
        <taxon>Thalassiosira</taxon>
    </lineage>
</organism>
<evidence type="ECO:0000256" key="1">
    <source>
        <dbReference type="SAM" id="MobiDB-lite"/>
    </source>
</evidence>
<feature type="region of interest" description="Disordered" evidence="1">
    <location>
        <begin position="35"/>
        <end position="63"/>
    </location>
</feature>
<reference evidence="2 3" key="1">
    <citation type="journal article" date="2012" name="Genome Biol.">
        <title>Genome and low-iron response of an oceanic diatom adapted to chronic iron limitation.</title>
        <authorList>
            <person name="Lommer M."/>
            <person name="Specht M."/>
            <person name="Roy A.S."/>
            <person name="Kraemer L."/>
            <person name="Andreson R."/>
            <person name="Gutowska M.A."/>
            <person name="Wolf J."/>
            <person name="Bergner S.V."/>
            <person name="Schilhabel M.B."/>
            <person name="Klostermeier U.C."/>
            <person name="Beiko R.G."/>
            <person name="Rosenstiel P."/>
            <person name="Hippler M."/>
            <person name="Laroche J."/>
        </authorList>
    </citation>
    <scope>NUCLEOTIDE SEQUENCE [LARGE SCALE GENOMIC DNA]</scope>
    <source>
        <strain evidence="2 3">CCMP1005</strain>
    </source>
</reference>
<feature type="compositionally biased region" description="Low complexity" evidence="1">
    <location>
        <begin position="42"/>
        <end position="63"/>
    </location>
</feature>
<protein>
    <submittedName>
        <fullName evidence="2">Uncharacterized protein</fullName>
    </submittedName>
</protein>
<feature type="non-terminal residue" evidence="2">
    <location>
        <position position="1"/>
    </location>
</feature>
<gene>
    <name evidence="2" type="ORF">THAOC_14870</name>
</gene>
<dbReference type="AlphaFoldDB" id="K0T1Q0"/>
<sequence>ATSVRAFHSMPKDSRTGYCHSARGCAVSAPPQCATCSDEEPANGSAPGAAGDADSGGHAPPWL</sequence>
<evidence type="ECO:0000313" key="3">
    <source>
        <dbReference type="Proteomes" id="UP000266841"/>
    </source>
</evidence>
<keyword evidence="3" id="KW-1185">Reference proteome</keyword>
<evidence type="ECO:0000313" key="2">
    <source>
        <dbReference type="EMBL" id="EJK64397.1"/>
    </source>
</evidence>
<dbReference type="EMBL" id="AGNL01017298">
    <property type="protein sequence ID" value="EJK64397.1"/>
    <property type="molecule type" value="Genomic_DNA"/>
</dbReference>
<accession>K0T1Q0</accession>
<proteinExistence type="predicted"/>
<dbReference type="Proteomes" id="UP000266841">
    <property type="component" value="Unassembled WGS sequence"/>
</dbReference>